<dbReference type="Proteomes" id="UP000719766">
    <property type="component" value="Unassembled WGS sequence"/>
</dbReference>
<dbReference type="GeneID" id="64593774"/>
<name>A0A9P7AVF6_9AGAM</name>
<accession>A0A9P7AVF6</accession>
<feature type="compositionally biased region" description="Basic and acidic residues" evidence="1">
    <location>
        <begin position="187"/>
        <end position="210"/>
    </location>
</feature>
<sequence length="210" mass="24109">MRFSFLAIVVALTVSMSIAAKIWFVLLSRQPEQDVGTLMVQYLVRSQLVPYINHTQTSGRRTSPKLLQDSILTHKTAYASAKKFENACVRDLSGYPKSLAHDQPGVYYHGCTSGVAWVPAGTQHYLEQIQRIRHHVVIEVTSKAPRKRRNESDMSTGSPYCKIAIRMARQKCVVRMGTHTQKSRWTRCKEKLHRPDRSELPPMKEESQWR</sequence>
<protein>
    <submittedName>
        <fullName evidence="2">Uncharacterized protein</fullName>
    </submittedName>
</protein>
<evidence type="ECO:0000256" key="1">
    <source>
        <dbReference type="SAM" id="MobiDB-lite"/>
    </source>
</evidence>
<dbReference type="RefSeq" id="XP_041161647.1">
    <property type="nucleotide sequence ID" value="XM_041300010.1"/>
</dbReference>
<dbReference type="EMBL" id="JABBWE010000020">
    <property type="protein sequence ID" value="KAG1795994.1"/>
    <property type="molecule type" value="Genomic_DNA"/>
</dbReference>
<gene>
    <name evidence="2" type="ORF">HD556DRAFT_1307214</name>
</gene>
<keyword evidence="3" id="KW-1185">Reference proteome</keyword>
<comment type="caution">
    <text evidence="2">The sequence shown here is derived from an EMBL/GenBank/DDBJ whole genome shotgun (WGS) entry which is preliminary data.</text>
</comment>
<proteinExistence type="predicted"/>
<evidence type="ECO:0000313" key="2">
    <source>
        <dbReference type="EMBL" id="KAG1795994.1"/>
    </source>
</evidence>
<organism evidence="2 3">
    <name type="scientific">Suillus plorans</name>
    <dbReference type="NCBI Taxonomy" id="116603"/>
    <lineage>
        <taxon>Eukaryota</taxon>
        <taxon>Fungi</taxon>
        <taxon>Dikarya</taxon>
        <taxon>Basidiomycota</taxon>
        <taxon>Agaricomycotina</taxon>
        <taxon>Agaricomycetes</taxon>
        <taxon>Agaricomycetidae</taxon>
        <taxon>Boletales</taxon>
        <taxon>Suillineae</taxon>
        <taxon>Suillaceae</taxon>
        <taxon>Suillus</taxon>
    </lineage>
</organism>
<feature type="region of interest" description="Disordered" evidence="1">
    <location>
        <begin position="184"/>
        <end position="210"/>
    </location>
</feature>
<reference evidence="2" key="1">
    <citation type="journal article" date="2020" name="New Phytol.">
        <title>Comparative genomics reveals dynamic genome evolution in host specialist ectomycorrhizal fungi.</title>
        <authorList>
            <person name="Lofgren L.A."/>
            <person name="Nguyen N.H."/>
            <person name="Vilgalys R."/>
            <person name="Ruytinx J."/>
            <person name="Liao H.L."/>
            <person name="Branco S."/>
            <person name="Kuo A."/>
            <person name="LaButti K."/>
            <person name="Lipzen A."/>
            <person name="Andreopoulos W."/>
            <person name="Pangilinan J."/>
            <person name="Riley R."/>
            <person name="Hundley H."/>
            <person name="Na H."/>
            <person name="Barry K."/>
            <person name="Grigoriev I.V."/>
            <person name="Stajich J.E."/>
            <person name="Kennedy P.G."/>
        </authorList>
    </citation>
    <scope>NUCLEOTIDE SEQUENCE</scope>
    <source>
        <strain evidence="2">S12</strain>
    </source>
</reference>
<dbReference type="AlphaFoldDB" id="A0A9P7AVF6"/>
<evidence type="ECO:0000313" key="3">
    <source>
        <dbReference type="Proteomes" id="UP000719766"/>
    </source>
</evidence>